<evidence type="ECO:0000313" key="1">
    <source>
        <dbReference type="EMBL" id="KAG4304214.1"/>
    </source>
</evidence>
<reference evidence="1 2" key="1">
    <citation type="journal article" date="2021" name="Commun. Biol.">
        <title>Genomic insights into the host specific adaptation of the Pneumocystis genus.</title>
        <authorList>
            <person name="Cisse O.H."/>
            <person name="Ma L."/>
            <person name="Dekker J.P."/>
            <person name="Khil P.P."/>
            <person name="Youn J.-H."/>
            <person name="Brenchley J.M."/>
            <person name="Blair R."/>
            <person name="Pahar B."/>
            <person name="Chabe M."/>
            <person name="Van Rompay K.K.A."/>
            <person name="Keesler R."/>
            <person name="Sukura A."/>
            <person name="Hirsch V."/>
            <person name="Kutty G."/>
            <person name="Liu Y."/>
            <person name="Peng L."/>
            <person name="Chen J."/>
            <person name="Song J."/>
            <person name="Weissenbacher-Lang C."/>
            <person name="Xu J."/>
            <person name="Upham N.S."/>
            <person name="Stajich J.E."/>
            <person name="Cuomo C.A."/>
            <person name="Cushion M.T."/>
            <person name="Kovacs J.A."/>
        </authorList>
    </citation>
    <scope>NUCLEOTIDE SEQUENCE [LARGE SCALE GENOMIC DNA]</scope>
    <source>
        <strain evidence="1 2">RABM</strain>
    </source>
</reference>
<comment type="caution">
    <text evidence="1">The sequence shown here is derived from an EMBL/GenBank/DDBJ whole genome shotgun (WGS) entry which is preliminary data.</text>
</comment>
<proteinExistence type="predicted"/>
<organism evidence="1 2">
    <name type="scientific">Pneumocystis oryctolagi</name>
    <dbReference type="NCBI Taxonomy" id="42067"/>
    <lineage>
        <taxon>Eukaryota</taxon>
        <taxon>Fungi</taxon>
        <taxon>Dikarya</taxon>
        <taxon>Ascomycota</taxon>
        <taxon>Taphrinomycotina</taxon>
        <taxon>Pneumocystomycetes</taxon>
        <taxon>Pneumocystaceae</taxon>
        <taxon>Pneumocystis</taxon>
    </lineage>
</organism>
<keyword evidence="2" id="KW-1185">Reference proteome</keyword>
<protein>
    <submittedName>
        <fullName evidence="1">Uncharacterized protein</fullName>
    </submittedName>
</protein>
<gene>
    <name evidence="1" type="ORF">PORY_002395</name>
</gene>
<evidence type="ECO:0000313" key="2">
    <source>
        <dbReference type="Proteomes" id="UP000768646"/>
    </source>
</evidence>
<accession>A0ACB7CBL1</accession>
<sequence>MSTFREEDILKNHEENTDKRKLTADETYSGKESDIFYDLQLHNQDFKNDEEMHTWKSKKKHFFILSRAGKPIYSRYGDEMIISEYMGIIQAIISFFHTKGDNLRSFTTKNLTVVVLLEGPLYLVGISRLCESEAQIRAQLNILYAQIVSMLTLDKLLNIFTYKENFDLKRFLGSTEIFLDALSDMIINGEPSVLLNSLQCLKLKKSVRDKISSILIKAKEKKLLYGVIVSNLCLISIIRPKNYPIHSLEELFLLFSMIFNTTAFKDGTEHWIPLCFPKFDPKGFVYCYITFISESTALILISTDKNSFFEMRRMKQNIVNDFNIHGILDIIKFASEISYTTLDTNTPCLYHFIYKSKIDAQFTMPQWRTSKSVFEKQEIMRIYRELHSLTQKKSCNKLQFISTKNYVAISWITPTFEFFTVANPEITKQNLIKNTNAILKWIKKEEYRLFMKSGITF</sequence>
<dbReference type="Proteomes" id="UP000768646">
    <property type="component" value="Unassembled WGS sequence"/>
</dbReference>
<name>A0ACB7CBL1_9ASCO</name>
<dbReference type="EMBL" id="JABTEG010000010">
    <property type="protein sequence ID" value="KAG4304214.1"/>
    <property type="molecule type" value="Genomic_DNA"/>
</dbReference>